<comment type="similarity">
    <text evidence="2">Belongs to the AB hydrolase superfamily. Lipase family.</text>
</comment>
<dbReference type="PANTHER" id="PTHR31403:SF54">
    <property type="entry name" value="PHOSPHOLIPASE A(1) DAD1, CHLOROPLASTIC"/>
    <property type="match status" value="1"/>
</dbReference>
<sequence length="480" mass="53646">MRFSIKGSLATPRNNSFPATASPHVTHRTCTCTLTQQVSCGSQQRHYSLKSRESLNMGPVWPASPDRLGKRWMEYQGIRDWAGLLDPLDDNLRAEILRYGCFVEAAYRAFDFDPSSPSYGSCKYPKKSLLEEADFPATGYRLTKNLRATSGIQLPRWASSRWPATLQASWIGYVAVCHDRAEIARLGRRDVVVALRGTATALEWLENLRATLTPVAGPPLDCNAEPMVESGFLSLYSSGSATSPSLRETVREEVGRILELYPDETLSFTFTGHSMGAALATLAAYDIKMTFAAQAPHVTVMSFGGPRVGDHSFRSLLEQQGTKILRIVNPTDVITKVPGFVMKDNHNGDDNNSNNNNNDQRIHPLTGLWPSWIQKWVEDTQCLVYAEIGCELRLQETEDHEVKLSQLPYYLSNMNLAKCHDLKTYLQLVQHFSSSCPLRATARGLFNKPCHQINQISTLWDFVVDGLRTAIYVCSFGIVE</sequence>
<keyword evidence="11" id="KW-1185">Reference proteome</keyword>
<comment type="subcellular location">
    <subcellularLocation>
        <location evidence="1">Plastid</location>
        <location evidence="1">Chloroplast</location>
    </subcellularLocation>
</comment>
<dbReference type="GO" id="GO:0016042">
    <property type="term" value="P:lipid catabolic process"/>
    <property type="evidence" value="ECO:0007669"/>
    <property type="project" value="UniProtKB-KW"/>
</dbReference>
<dbReference type="CDD" id="cd00519">
    <property type="entry name" value="Lipase_3"/>
    <property type="match status" value="1"/>
</dbReference>
<dbReference type="EMBL" id="JAKOGI010000017">
    <property type="protein sequence ID" value="KAJ8450068.1"/>
    <property type="molecule type" value="Genomic_DNA"/>
</dbReference>
<evidence type="ECO:0000256" key="3">
    <source>
        <dbReference type="ARBA" id="ARBA00022528"/>
    </source>
</evidence>
<feature type="domain" description="Fungal lipase-type" evidence="9">
    <location>
        <begin position="192"/>
        <end position="340"/>
    </location>
</feature>
<reference evidence="10" key="1">
    <citation type="submission" date="2022-04" db="EMBL/GenBank/DDBJ databases">
        <title>Carnegiea gigantea Genome sequencing and assembly v2.</title>
        <authorList>
            <person name="Copetti D."/>
            <person name="Sanderson M.J."/>
            <person name="Burquez A."/>
            <person name="Wojciechowski M.F."/>
        </authorList>
    </citation>
    <scope>NUCLEOTIDE SEQUENCE</scope>
    <source>
        <strain evidence="10">SGP5-SGP5p</strain>
        <tissue evidence="10">Aerial part</tissue>
    </source>
</reference>
<dbReference type="GO" id="GO:0008970">
    <property type="term" value="F:phospholipase A1 activity"/>
    <property type="evidence" value="ECO:0007669"/>
    <property type="project" value="UniProtKB-ARBA"/>
</dbReference>
<dbReference type="SUPFAM" id="SSF53474">
    <property type="entry name" value="alpha/beta-Hydrolases"/>
    <property type="match status" value="1"/>
</dbReference>
<evidence type="ECO:0000256" key="1">
    <source>
        <dbReference type="ARBA" id="ARBA00004229"/>
    </source>
</evidence>
<evidence type="ECO:0000256" key="7">
    <source>
        <dbReference type="ARBA" id="ARBA00022963"/>
    </source>
</evidence>
<evidence type="ECO:0000256" key="6">
    <source>
        <dbReference type="ARBA" id="ARBA00022946"/>
    </source>
</evidence>
<evidence type="ECO:0000256" key="8">
    <source>
        <dbReference type="ARBA" id="ARBA00023098"/>
    </source>
</evidence>
<keyword evidence="3" id="KW-0150">Chloroplast</keyword>
<dbReference type="GO" id="GO:0009507">
    <property type="term" value="C:chloroplast"/>
    <property type="evidence" value="ECO:0007669"/>
    <property type="project" value="UniProtKB-SubCell"/>
</dbReference>
<dbReference type="InterPro" id="IPR029058">
    <property type="entry name" value="AB_hydrolase_fold"/>
</dbReference>
<protein>
    <recommendedName>
        <fullName evidence="9">Fungal lipase-type domain-containing protein</fullName>
    </recommendedName>
</protein>
<keyword evidence="5" id="KW-0378">Hydrolase</keyword>
<organism evidence="10 11">
    <name type="scientific">Carnegiea gigantea</name>
    <dbReference type="NCBI Taxonomy" id="171969"/>
    <lineage>
        <taxon>Eukaryota</taxon>
        <taxon>Viridiplantae</taxon>
        <taxon>Streptophyta</taxon>
        <taxon>Embryophyta</taxon>
        <taxon>Tracheophyta</taxon>
        <taxon>Spermatophyta</taxon>
        <taxon>Magnoliopsida</taxon>
        <taxon>eudicotyledons</taxon>
        <taxon>Gunneridae</taxon>
        <taxon>Pentapetalae</taxon>
        <taxon>Caryophyllales</taxon>
        <taxon>Cactineae</taxon>
        <taxon>Cactaceae</taxon>
        <taxon>Cactoideae</taxon>
        <taxon>Echinocereeae</taxon>
        <taxon>Carnegiea</taxon>
    </lineage>
</organism>
<name>A0A9Q1KV10_9CARY</name>
<accession>A0A9Q1KV10</accession>
<evidence type="ECO:0000256" key="5">
    <source>
        <dbReference type="ARBA" id="ARBA00022801"/>
    </source>
</evidence>
<dbReference type="InterPro" id="IPR002921">
    <property type="entry name" value="Fungal_lipase-type"/>
</dbReference>
<evidence type="ECO:0000256" key="2">
    <source>
        <dbReference type="ARBA" id="ARBA00010701"/>
    </source>
</evidence>
<evidence type="ECO:0000313" key="10">
    <source>
        <dbReference type="EMBL" id="KAJ8450068.1"/>
    </source>
</evidence>
<evidence type="ECO:0000259" key="9">
    <source>
        <dbReference type="Pfam" id="PF01764"/>
    </source>
</evidence>
<keyword evidence="6" id="KW-0809">Transit peptide</keyword>
<dbReference type="AlphaFoldDB" id="A0A9Q1KV10"/>
<gene>
    <name evidence="10" type="ORF">Cgig2_033262</name>
</gene>
<dbReference type="Proteomes" id="UP001153076">
    <property type="component" value="Unassembled WGS sequence"/>
</dbReference>
<keyword evidence="7" id="KW-0442">Lipid degradation</keyword>
<dbReference type="Pfam" id="PF01764">
    <property type="entry name" value="Lipase_3"/>
    <property type="match status" value="1"/>
</dbReference>
<dbReference type="Gene3D" id="3.40.50.1820">
    <property type="entry name" value="alpha/beta hydrolase"/>
    <property type="match status" value="1"/>
</dbReference>
<comment type="caution">
    <text evidence="10">The sequence shown here is derived from an EMBL/GenBank/DDBJ whole genome shotgun (WGS) entry which is preliminary data.</text>
</comment>
<dbReference type="OrthoDB" id="426718at2759"/>
<keyword evidence="4" id="KW-0934">Plastid</keyword>
<keyword evidence="8" id="KW-0443">Lipid metabolism</keyword>
<dbReference type="PANTHER" id="PTHR31403">
    <property type="entry name" value="PHOSPHOLIPASE A1-IBETA2, CHLOROPLASTIC"/>
    <property type="match status" value="1"/>
</dbReference>
<proteinExistence type="inferred from homology"/>
<evidence type="ECO:0000313" key="11">
    <source>
        <dbReference type="Proteomes" id="UP001153076"/>
    </source>
</evidence>
<dbReference type="GO" id="GO:0047714">
    <property type="term" value="F:galactolipase activity"/>
    <property type="evidence" value="ECO:0007669"/>
    <property type="project" value="UniProtKB-ARBA"/>
</dbReference>
<evidence type="ECO:0000256" key="4">
    <source>
        <dbReference type="ARBA" id="ARBA00022640"/>
    </source>
</evidence>